<dbReference type="EMBL" id="JAWDEY010000018">
    <property type="protein sequence ID" value="KAK6588970.1"/>
    <property type="molecule type" value="Genomic_DNA"/>
</dbReference>
<organism evidence="1 2">
    <name type="scientific">Cryptosporidium xiaoi</name>
    <dbReference type="NCBI Taxonomy" id="659607"/>
    <lineage>
        <taxon>Eukaryota</taxon>
        <taxon>Sar</taxon>
        <taxon>Alveolata</taxon>
        <taxon>Apicomplexa</taxon>
        <taxon>Conoidasida</taxon>
        <taxon>Coccidia</taxon>
        <taxon>Eucoccidiorida</taxon>
        <taxon>Eimeriorina</taxon>
        <taxon>Cryptosporidiidae</taxon>
        <taxon>Cryptosporidium</taxon>
    </lineage>
</organism>
<reference evidence="1 2" key="1">
    <citation type="submission" date="2023-10" db="EMBL/GenBank/DDBJ databases">
        <title>Comparative genomics analysis reveals potential genetic determinants of host preference in Cryptosporidium xiaoi.</title>
        <authorList>
            <person name="Xiao L."/>
            <person name="Li J."/>
        </authorList>
    </citation>
    <scope>NUCLEOTIDE SEQUENCE [LARGE SCALE GENOMIC DNA]</scope>
    <source>
        <strain evidence="1 2">52996</strain>
    </source>
</reference>
<comment type="caution">
    <text evidence="1">The sequence shown here is derived from an EMBL/GenBank/DDBJ whole genome shotgun (WGS) entry which is preliminary data.</text>
</comment>
<dbReference type="AlphaFoldDB" id="A0AAV9XXP7"/>
<proteinExistence type="predicted"/>
<accession>A0AAV9XXP7</accession>
<protein>
    <submittedName>
        <fullName evidence="1">Uncharacterized protein</fullName>
    </submittedName>
</protein>
<evidence type="ECO:0000313" key="1">
    <source>
        <dbReference type="EMBL" id="KAK6588970.1"/>
    </source>
</evidence>
<sequence>MHEILDSLTMNNDKQQNIFDSEINVQGKMLFHRYHRKKWKICVDSSGTWVIRIRRLQGINKPENIKLGVNRKLLIEAVDTKGCGVAVGLSGSSQNCQVKKDIMLYYPIFQRG</sequence>
<evidence type="ECO:0000313" key="2">
    <source>
        <dbReference type="Proteomes" id="UP001311799"/>
    </source>
</evidence>
<gene>
    <name evidence="1" type="ORF">RS030_263655</name>
</gene>
<name>A0AAV9XXP7_9CRYT</name>
<keyword evidence="2" id="KW-1185">Reference proteome</keyword>
<dbReference type="Proteomes" id="UP001311799">
    <property type="component" value="Unassembled WGS sequence"/>
</dbReference>